<evidence type="ECO:0000313" key="2">
    <source>
        <dbReference type="EMBL" id="MBO8482144.1"/>
    </source>
</evidence>
<keyword evidence="1" id="KW-0732">Signal</keyword>
<feature type="chain" id="PRO_5039131326" description="BACON domain-containing protein" evidence="1">
    <location>
        <begin position="20"/>
        <end position="452"/>
    </location>
</feature>
<sequence>MFGKFLLRIALAAVPFAVAVSCDGSGNEPVVNPEITISGNGTLEVSSQGETVTLDFSVANPVEGGTVDCKTGAEWIRCVSIDPNAGEAVIEIDENLYDTERRADVVLSYLYDNAGNSGAVADTVSVLQRGVEVPYDHIFEATYFSGEYFGDMYGNDGETNYAIIFSDAPGSGQNLSAGGTYYQLDIFSSEPSDLGNILLPEGEYRLGPAGETAEMTFTSDYSYWFKVNGDGSGYEIPYRYFTEGVLKVSYENGTAVYNAELVDDAGERHKLMYSGEGLISNGLIESSLEGDVDVDCSEMGVSAIYYGDFYFTNTSDWFIIMASPSGEVLQLDICTSPSNTFEDGLPAGIFVASSEEYAGYEGEFVRGYIEGMYSASWYYNEDQAGNIIGPLAPLRTGEIIISTNSDGSYTINVACGDDDTPANMITAEWTGFPEFIDESFMYGSGMRNTSRR</sequence>
<feature type="signal peptide" evidence="1">
    <location>
        <begin position="1"/>
        <end position="19"/>
    </location>
</feature>
<reference evidence="2" key="2">
    <citation type="journal article" date="2021" name="PeerJ">
        <title>Extensive microbial diversity within the chicken gut microbiome revealed by metagenomics and culture.</title>
        <authorList>
            <person name="Gilroy R."/>
            <person name="Ravi A."/>
            <person name="Getino M."/>
            <person name="Pursley I."/>
            <person name="Horton D.L."/>
            <person name="Alikhan N.F."/>
            <person name="Baker D."/>
            <person name="Gharbi K."/>
            <person name="Hall N."/>
            <person name="Watson M."/>
            <person name="Adriaenssens E.M."/>
            <person name="Foster-Nyarko E."/>
            <person name="Jarju S."/>
            <person name="Secka A."/>
            <person name="Antonio M."/>
            <person name="Oren A."/>
            <person name="Chaudhuri R.R."/>
            <person name="La Ragione R."/>
            <person name="Hildebrand F."/>
            <person name="Pallen M.J."/>
        </authorList>
    </citation>
    <scope>NUCLEOTIDE SEQUENCE</scope>
    <source>
        <strain evidence="2">B3-2255</strain>
    </source>
</reference>
<gene>
    <name evidence="2" type="ORF">IAC87_06330</name>
</gene>
<proteinExistence type="predicted"/>
<dbReference type="AlphaFoldDB" id="A0A9D9J0I4"/>
<accession>A0A9D9J0I4</accession>
<dbReference type="EMBL" id="JADILY010000135">
    <property type="protein sequence ID" value="MBO8482144.1"/>
    <property type="molecule type" value="Genomic_DNA"/>
</dbReference>
<evidence type="ECO:0008006" key="4">
    <source>
        <dbReference type="Google" id="ProtNLM"/>
    </source>
</evidence>
<reference evidence="2" key="1">
    <citation type="submission" date="2020-10" db="EMBL/GenBank/DDBJ databases">
        <authorList>
            <person name="Gilroy R."/>
        </authorList>
    </citation>
    <scope>NUCLEOTIDE SEQUENCE</scope>
    <source>
        <strain evidence="2">B3-2255</strain>
    </source>
</reference>
<protein>
    <recommendedName>
        <fullName evidence="4">BACON domain-containing protein</fullName>
    </recommendedName>
</protein>
<evidence type="ECO:0000256" key="1">
    <source>
        <dbReference type="SAM" id="SignalP"/>
    </source>
</evidence>
<dbReference type="Proteomes" id="UP000823772">
    <property type="component" value="Unassembled WGS sequence"/>
</dbReference>
<organism evidence="2 3">
    <name type="scientific">Candidatus Merdivivens faecigallinarum</name>
    <dbReference type="NCBI Taxonomy" id="2840871"/>
    <lineage>
        <taxon>Bacteria</taxon>
        <taxon>Pseudomonadati</taxon>
        <taxon>Bacteroidota</taxon>
        <taxon>Bacteroidia</taxon>
        <taxon>Bacteroidales</taxon>
        <taxon>Muribaculaceae</taxon>
        <taxon>Muribaculaceae incertae sedis</taxon>
        <taxon>Candidatus Merdivivens</taxon>
    </lineage>
</organism>
<comment type="caution">
    <text evidence="2">The sequence shown here is derived from an EMBL/GenBank/DDBJ whole genome shotgun (WGS) entry which is preliminary data.</text>
</comment>
<dbReference type="PROSITE" id="PS51257">
    <property type="entry name" value="PROKAR_LIPOPROTEIN"/>
    <property type="match status" value="1"/>
</dbReference>
<name>A0A9D9J0I4_9BACT</name>
<evidence type="ECO:0000313" key="3">
    <source>
        <dbReference type="Proteomes" id="UP000823772"/>
    </source>
</evidence>